<proteinExistence type="predicted"/>
<reference evidence="2 3" key="1">
    <citation type="journal article" date="2017" name="Curr. Biol.">
        <title>Genome architecture and evolution of a unichromosomal asexual nematode.</title>
        <authorList>
            <person name="Fradin H."/>
            <person name="Zegar C."/>
            <person name="Gutwein M."/>
            <person name="Lucas J."/>
            <person name="Kovtun M."/>
            <person name="Corcoran D."/>
            <person name="Baugh L.R."/>
            <person name="Kiontke K."/>
            <person name="Gunsalus K."/>
            <person name="Fitch D.H."/>
            <person name="Piano F."/>
        </authorList>
    </citation>
    <scope>NUCLEOTIDE SEQUENCE [LARGE SCALE GENOMIC DNA]</scope>
    <source>
        <strain evidence="2">PF1309</strain>
    </source>
</reference>
<feature type="transmembrane region" description="Helical" evidence="1">
    <location>
        <begin position="186"/>
        <end position="205"/>
    </location>
</feature>
<protein>
    <submittedName>
        <fullName evidence="2">Uncharacterized protein</fullName>
    </submittedName>
</protein>
<organism evidence="2 3">
    <name type="scientific">Diploscapter pachys</name>
    <dbReference type="NCBI Taxonomy" id="2018661"/>
    <lineage>
        <taxon>Eukaryota</taxon>
        <taxon>Metazoa</taxon>
        <taxon>Ecdysozoa</taxon>
        <taxon>Nematoda</taxon>
        <taxon>Chromadorea</taxon>
        <taxon>Rhabditida</taxon>
        <taxon>Rhabditina</taxon>
        <taxon>Rhabditomorpha</taxon>
        <taxon>Rhabditoidea</taxon>
        <taxon>Rhabditidae</taxon>
        <taxon>Diploscapter</taxon>
    </lineage>
</organism>
<keyword evidence="1" id="KW-1133">Transmembrane helix</keyword>
<evidence type="ECO:0000256" key="1">
    <source>
        <dbReference type="SAM" id="Phobius"/>
    </source>
</evidence>
<name>A0A2A2K568_9BILA</name>
<keyword evidence="1" id="KW-0472">Membrane</keyword>
<keyword evidence="3" id="KW-1185">Reference proteome</keyword>
<dbReference type="AlphaFoldDB" id="A0A2A2K568"/>
<comment type="caution">
    <text evidence="2">The sequence shown here is derived from an EMBL/GenBank/DDBJ whole genome shotgun (WGS) entry which is preliminary data.</text>
</comment>
<dbReference type="EMBL" id="LIAE01009616">
    <property type="protein sequence ID" value="PAV69050.1"/>
    <property type="molecule type" value="Genomic_DNA"/>
</dbReference>
<gene>
    <name evidence="2" type="ORF">WR25_18107</name>
</gene>
<sequence>MTEPPRKKTKLDRMNWKAIFQNVTTMNEAQERNFYNRAKELERNFFFALREERRKMKDLCVHQKGERKKCRQCDANVVYLLRDEEVPPHKASDKLGCTRARMTYTFMLKLLYAGCGWWFRCCDHIQEAVRNQHLNEVDLREPMDADAPTSERKTRALLAAASRGGIGVHFLGHHLDYLTSRAVESLVIRVLLGTGLNLIVSTYLLSVPNDLFVVFQHGNLEDPVTELSDLDAFQIVYLWMSRYVVTISIKINQL</sequence>
<accession>A0A2A2K568</accession>
<keyword evidence="1" id="KW-0812">Transmembrane</keyword>
<dbReference type="Proteomes" id="UP000218231">
    <property type="component" value="Unassembled WGS sequence"/>
</dbReference>
<evidence type="ECO:0000313" key="3">
    <source>
        <dbReference type="Proteomes" id="UP000218231"/>
    </source>
</evidence>
<evidence type="ECO:0000313" key="2">
    <source>
        <dbReference type="EMBL" id="PAV69050.1"/>
    </source>
</evidence>